<sequence length="52" mass="5472">PQVINKLDDILSGDTTSSSAPNNEAIGYGGIPVRDARMRQVRASVFAVDGLV</sequence>
<feature type="non-terminal residue" evidence="2">
    <location>
        <position position="1"/>
    </location>
</feature>
<feature type="compositionally biased region" description="Polar residues" evidence="1">
    <location>
        <begin position="13"/>
        <end position="22"/>
    </location>
</feature>
<reference evidence="2 3" key="1">
    <citation type="journal article" date="2014" name="Agronomy (Basel)">
        <title>A Draft Genome Sequence for Ensete ventricosum, the Drought-Tolerant Tree Against Hunger.</title>
        <authorList>
            <person name="Harrison J."/>
            <person name="Moore K.A."/>
            <person name="Paszkiewicz K."/>
            <person name="Jones T."/>
            <person name="Grant M."/>
            <person name="Ambacheew D."/>
            <person name="Muzemil S."/>
            <person name="Studholme D.J."/>
        </authorList>
    </citation>
    <scope>NUCLEOTIDE SEQUENCE [LARGE SCALE GENOMIC DNA]</scope>
</reference>
<feature type="region of interest" description="Disordered" evidence="1">
    <location>
        <begin position="1"/>
        <end position="24"/>
    </location>
</feature>
<gene>
    <name evidence="2" type="ORF">B296_00013786</name>
</gene>
<proteinExistence type="predicted"/>
<comment type="caution">
    <text evidence="2">The sequence shown here is derived from an EMBL/GenBank/DDBJ whole genome shotgun (WGS) entry which is preliminary data.</text>
</comment>
<dbReference type="AlphaFoldDB" id="A0A427AV91"/>
<protein>
    <submittedName>
        <fullName evidence="2">Uncharacterized protein</fullName>
    </submittedName>
</protein>
<name>A0A427AV91_ENSVE</name>
<evidence type="ECO:0000313" key="2">
    <source>
        <dbReference type="EMBL" id="RRT80037.1"/>
    </source>
</evidence>
<organism evidence="2 3">
    <name type="scientific">Ensete ventricosum</name>
    <name type="common">Abyssinian banana</name>
    <name type="synonym">Musa ensete</name>
    <dbReference type="NCBI Taxonomy" id="4639"/>
    <lineage>
        <taxon>Eukaryota</taxon>
        <taxon>Viridiplantae</taxon>
        <taxon>Streptophyta</taxon>
        <taxon>Embryophyta</taxon>
        <taxon>Tracheophyta</taxon>
        <taxon>Spermatophyta</taxon>
        <taxon>Magnoliopsida</taxon>
        <taxon>Liliopsida</taxon>
        <taxon>Zingiberales</taxon>
        <taxon>Musaceae</taxon>
        <taxon>Ensete</taxon>
    </lineage>
</organism>
<evidence type="ECO:0000313" key="3">
    <source>
        <dbReference type="Proteomes" id="UP000287651"/>
    </source>
</evidence>
<dbReference type="EMBL" id="AMZH03001247">
    <property type="protein sequence ID" value="RRT80037.1"/>
    <property type="molecule type" value="Genomic_DNA"/>
</dbReference>
<dbReference type="Proteomes" id="UP000287651">
    <property type="component" value="Unassembled WGS sequence"/>
</dbReference>
<evidence type="ECO:0000256" key="1">
    <source>
        <dbReference type="SAM" id="MobiDB-lite"/>
    </source>
</evidence>
<accession>A0A427AV91</accession>